<dbReference type="GO" id="GO:0003677">
    <property type="term" value="F:DNA binding"/>
    <property type="evidence" value="ECO:0007669"/>
    <property type="project" value="InterPro"/>
</dbReference>
<dbReference type="OrthoDB" id="417102at2759"/>
<evidence type="ECO:0000313" key="3">
    <source>
        <dbReference type="EMBL" id="CAL1153570.1"/>
    </source>
</evidence>
<dbReference type="EMBL" id="CAMXCT030002747">
    <property type="protein sequence ID" value="CAL4787507.1"/>
    <property type="molecule type" value="Genomic_DNA"/>
</dbReference>
<feature type="compositionally biased region" description="Basic and acidic residues" evidence="1">
    <location>
        <begin position="366"/>
        <end position="385"/>
    </location>
</feature>
<dbReference type="InterPro" id="IPR011010">
    <property type="entry name" value="DNA_brk_join_enz"/>
</dbReference>
<evidence type="ECO:0000313" key="4">
    <source>
        <dbReference type="Proteomes" id="UP001152797"/>
    </source>
</evidence>
<dbReference type="SUPFAM" id="SSF56349">
    <property type="entry name" value="DNA breaking-rejoining enzymes"/>
    <property type="match status" value="1"/>
</dbReference>
<accession>A0A9P1CZC6</accession>
<evidence type="ECO:0000256" key="1">
    <source>
        <dbReference type="SAM" id="MobiDB-lite"/>
    </source>
</evidence>
<sequence length="828" mass="89429">MAAGAHLGPQLAGAQAPGNFVLVKYDIPGDPTWHSRLLLAHVTDGEWIILTPQGDIYAEDLSPDNLDIYGWRAFDPNVGVPYGIDPNHVHDFTHRPGQAAIPNLINEGLVHASHERLRRGIPAPVAPNPAAAPAAVGGGAPAGGALVAPLAGGAANPAPAALGGGGGAAPAAAAPAAPAGAAPQGALQGLTLVPGGGGGDAEDARTLSISRDGDGVRFKDYRVAVQESRMVTFADWPINGPRTVKHVITQMVNHGGSPSGHSQAWRVACRMQPTDGPAMEHDSWCRVLEAMIVYDQLDTTNLASAELVVRAIQRLEEKHKHKIASNEDAGEGSLFMGTSGGSRSGLIIDPKLTEWIGNEMQKEALVSKERRKAREERALSRKNEGKAAATAPVPLERCLSAADSKWLGLRKISKTLRDWGLTVHEEEEASLKADFIGMHFNGVGTGGGMTSKKRTTPGPNHMDLAVTCSGNHRKNLLRRLRVKEATDVPPMLTYLETRSVRPPTIKDYQKRLQKFTTWMSQIGATAVNEVELDWCLVEFMNEMFEKGEGIDTGVRTHAALRFFYPHLGRPASGTLPRSVRALKGWMAAAPPQQRLPLPIEALGVILMELIAKGKPELALRLFVQFLTYLRPGECSTLKVKQLVPPQPGGGGRFQSWAILLSPMEDAVPGKTGVFDATVVIDSDPWISPFLTGLIHNKQANDNLWPDPHQVLVAEYRKVTEMLGLQGLGSCLYTLRHGGATHDIVTRRRTMLEVKQRGRWASDNSLKRYVKLARLQCEQSKMPAALIERGQDILKRLPTLLSQGMSSVENPSACQKSPGGCKRKQLLVR</sequence>
<dbReference type="EMBL" id="CAMXCT010002747">
    <property type="protein sequence ID" value="CAI4000195.1"/>
    <property type="molecule type" value="Genomic_DNA"/>
</dbReference>
<keyword evidence="4" id="KW-1185">Reference proteome</keyword>
<proteinExistence type="predicted"/>
<dbReference type="EMBL" id="CAMXCT020002747">
    <property type="protein sequence ID" value="CAL1153570.1"/>
    <property type="molecule type" value="Genomic_DNA"/>
</dbReference>
<evidence type="ECO:0000313" key="2">
    <source>
        <dbReference type="EMBL" id="CAI4000195.1"/>
    </source>
</evidence>
<protein>
    <submittedName>
        <fullName evidence="2">Uncharacterized protein</fullName>
    </submittedName>
</protein>
<name>A0A9P1CZC6_9DINO</name>
<comment type="caution">
    <text evidence="2">The sequence shown here is derived from an EMBL/GenBank/DDBJ whole genome shotgun (WGS) entry which is preliminary data.</text>
</comment>
<reference evidence="2" key="1">
    <citation type="submission" date="2022-10" db="EMBL/GenBank/DDBJ databases">
        <authorList>
            <person name="Chen Y."/>
            <person name="Dougan E. K."/>
            <person name="Chan C."/>
            <person name="Rhodes N."/>
            <person name="Thang M."/>
        </authorList>
    </citation>
    <scope>NUCLEOTIDE SEQUENCE</scope>
</reference>
<dbReference type="AlphaFoldDB" id="A0A9P1CZC6"/>
<feature type="region of interest" description="Disordered" evidence="1">
    <location>
        <begin position="366"/>
        <end position="387"/>
    </location>
</feature>
<reference evidence="3" key="2">
    <citation type="submission" date="2024-04" db="EMBL/GenBank/DDBJ databases">
        <authorList>
            <person name="Chen Y."/>
            <person name="Shah S."/>
            <person name="Dougan E. K."/>
            <person name="Thang M."/>
            <person name="Chan C."/>
        </authorList>
    </citation>
    <scope>NUCLEOTIDE SEQUENCE [LARGE SCALE GENOMIC DNA]</scope>
</reference>
<organism evidence="2">
    <name type="scientific">Cladocopium goreaui</name>
    <dbReference type="NCBI Taxonomy" id="2562237"/>
    <lineage>
        <taxon>Eukaryota</taxon>
        <taxon>Sar</taxon>
        <taxon>Alveolata</taxon>
        <taxon>Dinophyceae</taxon>
        <taxon>Suessiales</taxon>
        <taxon>Symbiodiniaceae</taxon>
        <taxon>Cladocopium</taxon>
    </lineage>
</organism>
<dbReference type="Proteomes" id="UP001152797">
    <property type="component" value="Unassembled WGS sequence"/>
</dbReference>
<gene>
    <name evidence="2" type="ORF">C1SCF055_LOCUS26331</name>
</gene>